<dbReference type="EMBL" id="ACPB03012258">
    <property type="status" value="NOT_ANNOTATED_CDS"/>
    <property type="molecule type" value="Genomic_DNA"/>
</dbReference>
<proteinExistence type="predicted"/>
<dbReference type="VEuPathDB" id="VectorBase:RPRC000091"/>
<dbReference type="PROSITE" id="PS51257">
    <property type="entry name" value="PROKAR_LIPOPROTEIN"/>
    <property type="match status" value="1"/>
</dbReference>
<dbReference type="EnsemblMetazoa" id="RPRC000091-RA">
    <property type="protein sequence ID" value="RPRC000091-PA"/>
    <property type="gene ID" value="RPRC000091"/>
</dbReference>
<keyword evidence="2" id="KW-1185">Reference proteome</keyword>
<dbReference type="EMBL" id="ACPB03012259">
    <property type="status" value="NOT_ANNOTATED_CDS"/>
    <property type="molecule type" value="Genomic_DNA"/>
</dbReference>
<sequence length="52" mass="5765">MSRDFGNCLKPYWTAQPSLVLLVFNWLQSCGGVGAQLLRVNSALSKVKRTPI</sequence>
<accession>T1H7V9</accession>
<dbReference type="AlphaFoldDB" id="T1H7V9"/>
<name>T1H7V9_RHOPR</name>
<evidence type="ECO:0000313" key="2">
    <source>
        <dbReference type="Proteomes" id="UP000015103"/>
    </source>
</evidence>
<organism evidence="1 2">
    <name type="scientific">Rhodnius prolixus</name>
    <name type="common">Triatomid bug</name>
    <dbReference type="NCBI Taxonomy" id="13249"/>
    <lineage>
        <taxon>Eukaryota</taxon>
        <taxon>Metazoa</taxon>
        <taxon>Ecdysozoa</taxon>
        <taxon>Arthropoda</taxon>
        <taxon>Hexapoda</taxon>
        <taxon>Insecta</taxon>
        <taxon>Pterygota</taxon>
        <taxon>Neoptera</taxon>
        <taxon>Paraneoptera</taxon>
        <taxon>Hemiptera</taxon>
        <taxon>Heteroptera</taxon>
        <taxon>Panheteroptera</taxon>
        <taxon>Cimicomorpha</taxon>
        <taxon>Reduviidae</taxon>
        <taxon>Triatominae</taxon>
        <taxon>Rhodnius</taxon>
    </lineage>
</organism>
<reference evidence="1" key="1">
    <citation type="submission" date="2015-05" db="UniProtKB">
        <authorList>
            <consortium name="EnsemblMetazoa"/>
        </authorList>
    </citation>
    <scope>IDENTIFICATION</scope>
</reference>
<dbReference type="HOGENOM" id="CLU_3089765_0_0_1"/>
<dbReference type="InParanoid" id="T1H7V9"/>
<evidence type="ECO:0000313" key="1">
    <source>
        <dbReference type="EnsemblMetazoa" id="RPRC000091-PA"/>
    </source>
</evidence>
<dbReference type="Proteomes" id="UP000015103">
    <property type="component" value="Unassembled WGS sequence"/>
</dbReference>
<protein>
    <submittedName>
        <fullName evidence="1">Uncharacterized protein</fullName>
    </submittedName>
</protein>